<reference evidence="4 5" key="1">
    <citation type="submission" date="2012-10" db="EMBL/GenBank/DDBJ databases">
        <authorList>
            <person name="Harkins D.M."/>
            <person name="Durkin A.S."/>
            <person name="Brinkac L.M."/>
            <person name="Haft D.H."/>
            <person name="Selengut J.D."/>
            <person name="Sanka R."/>
            <person name="DePew J."/>
            <person name="Purushe J."/>
            <person name="Chanthongthip A."/>
            <person name="Lattana O."/>
            <person name="Phetsouvanh R."/>
            <person name="Newton P.N."/>
            <person name="Vinetz J.M."/>
            <person name="Sutton G.G."/>
            <person name="Nierman W.C."/>
            <person name="Fouts D.E."/>
        </authorList>
    </citation>
    <scope>NUCLEOTIDE SEQUENCE [LARGE SCALE GENOMIC DNA]</scope>
    <source>
        <strain evidence="4 5">UI 12758</strain>
    </source>
</reference>
<keyword evidence="2" id="KW-0472">Membrane</keyword>
<feature type="transmembrane region" description="Helical" evidence="2">
    <location>
        <begin position="380"/>
        <end position="397"/>
    </location>
</feature>
<feature type="transmembrane region" description="Helical" evidence="2">
    <location>
        <begin position="213"/>
        <end position="242"/>
    </location>
</feature>
<evidence type="ECO:0000256" key="2">
    <source>
        <dbReference type="SAM" id="Phobius"/>
    </source>
</evidence>
<dbReference type="AlphaFoldDB" id="A0A0E2DE45"/>
<proteinExistence type="predicted"/>
<evidence type="ECO:0000259" key="3">
    <source>
        <dbReference type="Pfam" id="PF04536"/>
    </source>
</evidence>
<protein>
    <submittedName>
        <fullName evidence="4">PF04536 family protein</fullName>
    </submittedName>
</protein>
<keyword evidence="2" id="KW-1133">Transmembrane helix</keyword>
<dbReference type="Pfam" id="PF04536">
    <property type="entry name" value="TPM_phosphatase"/>
    <property type="match status" value="1"/>
</dbReference>
<feature type="transmembrane region" description="Helical" evidence="2">
    <location>
        <begin position="350"/>
        <end position="374"/>
    </location>
</feature>
<keyword evidence="2" id="KW-0812">Transmembrane</keyword>
<feature type="compositionally biased region" description="Low complexity" evidence="1">
    <location>
        <begin position="416"/>
        <end position="438"/>
    </location>
</feature>
<dbReference type="Proteomes" id="UP000001340">
    <property type="component" value="Unassembled WGS sequence"/>
</dbReference>
<dbReference type="InterPro" id="IPR007621">
    <property type="entry name" value="TPM_dom"/>
</dbReference>
<feature type="transmembrane region" description="Helical" evidence="2">
    <location>
        <begin position="287"/>
        <end position="313"/>
    </location>
</feature>
<feature type="transmembrane region" description="Helical" evidence="2">
    <location>
        <begin position="319"/>
        <end position="338"/>
    </location>
</feature>
<name>A0A0E2DE45_LEPIR</name>
<gene>
    <name evidence="4" type="ORF">LEP1GSC105_1103</name>
</gene>
<accession>A0A0E2DE45</accession>
<dbReference type="Gene3D" id="3.10.310.50">
    <property type="match status" value="1"/>
</dbReference>
<feature type="transmembrane region" description="Helical" evidence="2">
    <location>
        <begin position="248"/>
        <end position="266"/>
    </location>
</feature>
<comment type="caution">
    <text evidence="4">The sequence shown here is derived from an EMBL/GenBank/DDBJ whole genome shotgun (WGS) entry which is preliminary data.</text>
</comment>
<evidence type="ECO:0000313" key="5">
    <source>
        <dbReference type="Proteomes" id="UP000001340"/>
    </source>
</evidence>
<dbReference type="RefSeq" id="WP_001050501.1">
    <property type="nucleotide sequence ID" value="NZ_AHNR02000058.1"/>
</dbReference>
<evidence type="ECO:0000313" key="4">
    <source>
        <dbReference type="EMBL" id="EKR53924.1"/>
    </source>
</evidence>
<organism evidence="4 5">
    <name type="scientific">Leptospira interrogans str. UI 12758</name>
    <dbReference type="NCBI Taxonomy" id="1049938"/>
    <lineage>
        <taxon>Bacteria</taxon>
        <taxon>Pseudomonadati</taxon>
        <taxon>Spirochaetota</taxon>
        <taxon>Spirochaetia</taxon>
        <taxon>Leptospirales</taxon>
        <taxon>Leptospiraceae</taxon>
        <taxon>Leptospira</taxon>
    </lineage>
</organism>
<dbReference type="PANTHER" id="PTHR30373">
    <property type="entry name" value="UPF0603 PROTEIN YGCG"/>
    <property type="match status" value="1"/>
</dbReference>
<dbReference type="PANTHER" id="PTHR30373:SF2">
    <property type="entry name" value="UPF0603 PROTEIN YGCG"/>
    <property type="match status" value="1"/>
</dbReference>
<feature type="compositionally biased region" description="Gly residues" evidence="1">
    <location>
        <begin position="439"/>
        <end position="456"/>
    </location>
</feature>
<dbReference type="EMBL" id="AHNR02000058">
    <property type="protein sequence ID" value="EKR53924.1"/>
    <property type="molecule type" value="Genomic_DNA"/>
</dbReference>
<feature type="domain" description="TPM" evidence="3">
    <location>
        <begin position="59"/>
        <end position="180"/>
    </location>
</feature>
<evidence type="ECO:0000256" key="1">
    <source>
        <dbReference type="SAM" id="MobiDB-lite"/>
    </source>
</evidence>
<sequence length="456" mass="50460">MNLLKARMIQSVTIKILFSVCLLVCTAGIHLKIGNSHSTFIIEEWKAEDQIIPLLRSPVTDATFTLTKEQKVQLTNRLISFETKKGSQIAVLIVGSTGEWSIEEYALKVFEKTKLGRKGIDDGILIVVAIQDHKTKIEVGYGLEGTIPDAIAKRIIEEFMIPHFKNGDYFQGVSDGIDTLILKIDGEELPETNKIPKFFEVINKYSMYIFPSLILVILIITIFITSGIFGTIVLIGGGFFLILMLESIILLVIIFFPLIFFFLMASHLRKKIRIRRKSFITPTNWDYIIIAVFIILGIVSTIGLIGFGIFRGLISESTILGISILILLIFFFLMTGYLRKKIQRKSFWDYIIIAVFIILGIVSTIGLVGFGIFRGLISESMILGIPLILFFLIMGYLRDKIRRKSFWDYILFGTGTSSSGSSSRSSWGSSGSSSSGGSSWSGGGGSSGGGGASGSW</sequence>
<feature type="region of interest" description="Disordered" evidence="1">
    <location>
        <begin position="416"/>
        <end position="456"/>
    </location>
</feature>